<evidence type="ECO:0000256" key="8">
    <source>
        <dbReference type="RuleBase" id="RU364060"/>
    </source>
</evidence>
<evidence type="ECO:0000313" key="11">
    <source>
        <dbReference type="EMBL" id="OXG11426.1"/>
    </source>
</evidence>
<protein>
    <recommendedName>
        <fullName evidence="3 8">Mediator of RNA polymerase II transcription subunit 7</fullName>
    </recommendedName>
</protein>
<feature type="region of interest" description="Disordered" evidence="10">
    <location>
        <begin position="44"/>
        <end position="67"/>
    </location>
</feature>
<comment type="subunit">
    <text evidence="8">Component of the Mediator complex.</text>
</comment>
<comment type="similarity">
    <text evidence="2 8">Belongs to the Mediator complex subunit 7 family.</text>
</comment>
<dbReference type="Proteomes" id="UP000199727">
    <property type="component" value="Unassembled WGS sequence"/>
</dbReference>
<accession>A0A854QAR7</accession>
<evidence type="ECO:0000256" key="1">
    <source>
        <dbReference type="ARBA" id="ARBA00004123"/>
    </source>
</evidence>
<evidence type="ECO:0000256" key="5">
    <source>
        <dbReference type="ARBA" id="ARBA00023159"/>
    </source>
</evidence>
<comment type="subcellular location">
    <subcellularLocation>
        <location evidence="1 8">Nucleus</location>
    </subcellularLocation>
</comment>
<dbReference type="Pfam" id="PF05983">
    <property type="entry name" value="Med7"/>
    <property type="match status" value="1"/>
</dbReference>
<dbReference type="GO" id="GO:0006357">
    <property type="term" value="P:regulation of transcription by RNA polymerase II"/>
    <property type="evidence" value="ECO:0007669"/>
    <property type="project" value="InterPro"/>
</dbReference>
<reference evidence="11 12" key="1">
    <citation type="submission" date="2017-06" db="EMBL/GenBank/DDBJ databases">
        <title>Global population genomics of the pathogenic fungus Cryptococcus neoformans var. grubii.</title>
        <authorList>
            <person name="Cuomo C."/>
            <person name="Litvintseva A."/>
            <person name="Chen Y."/>
            <person name="Young S."/>
            <person name="Zeng Q."/>
            <person name="Chapman S."/>
            <person name="Gujja S."/>
            <person name="Saif S."/>
            <person name="Birren B."/>
        </authorList>
    </citation>
    <scope>NUCLEOTIDE SEQUENCE [LARGE SCALE GENOMIC DNA]</scope>
    <source>
        <strain evidence="11 12">Tu259-1</strain>
    </source>
</reference>
<dbReference type="PANTHER" id="PTHR21428">
    <property type="entry name" value="MEDIATOR OF RNA POLYMERASE II TRANSCRIPTION SUBUNIT 7"/>
    <property type="match status" value="1"/>
</dbReference>
<evidence type="ECO:0000313" key="12">
    <source>
        <dbReference type="Proteomes" id="UP000199727"/>
    </source>
</evidence>
<evidence type="ECO:0000256" key="6">
    <source>
        <dbReference type="ARBA" id="ARBA00023163"/>
    </source>
</evidence>
<dbReference type="GO" id="GO:0016592">
    <property type="term" value="C:mediator complex"/>
    <property type="evidence" value="ECO:0007669"/>
    <property type="project" value="InterPro"/>
</dbReference>
<gene>
    <name evidence="11" type="ORF">C361_06531</name>
</gene>
<dbReference type="InterPro" id="IPR037212">
    <property type="entry name" value="Med7/Med21-like"/>
</dbReference>
<dbReference type="GO" id="GO:0070847">
    <property type="term" value="C:core mediator complex"/>
    <property type="evidence" value="ECO:0007669"/>
    <property type="project" value="TreeGrafter"/>
</dbReference>
<keyword evidence="6 8" id="KW-0804">Transcription</keyword>
<feature type="coiled-coil region" evidence="9">
    <location>
        <begin position="201"/>
        <end position="249"/>
    </location>
</feature>
<evidence type="ECO:0000256" key="3">
    <source>
        <dbReference type="ARBA" id="ARBA00020631"/>
    </source>
</evidence>
<dbReference type="Gene3D" id="6.10.140.200">
    <property type="match status" value="1"/>
</dbReference>
<evidence type="ECO:0000256" key="4">
    <source>
        <dbReference type="ARBA" id="ARBA00023015"/>
    </source>
</evidence>
<sequence length="259" mass="28873">MSSLPQEAALPITNTLFPPPPPYFQAFTDEAVERYEALTGKSLFVNDPKGKSKEKEKNSDDKDMSVDSRIEDLTEEEQNEKLELEGKLGKPRADWINEDGRWMCFGTMYTVSISNFVLCDNYTVLISTLKTEPVIPTAQSIGLPPFIDPAAEPQESLPPLLHSFLHTLLLLLDTLTMTARSPNELAAAGWASEGDQYIQHLTNLSANMMVASNQLRSAQSEATLVLLMEKELEERKKQTEKLRSKCKEIASGIRALKGL</sequence>
<organism evidence="11 12">
    <name type="scientific">Cryptococcus neoformans Tu259-1</name>
    <dbReference type="NCBI Taxonomy" id="1230072"/>
    <lineage>
        <taxon>Eukaryota</taxon>
        <taxon>Fungi</taxon>
        <taxon>Dikarya</taxon>
        <taxon>Basidiomycota</taxon>
        <taxon>Agaricomycotina</taxon>
        <taxon>Tremellomycetes</taxon>
        <taxon>Tremellales</taxon>
        <taxon>Cryptococcaceae</taxon>
        <taxon>Cryptococcus</taxon>
        <taxon>Cryptococcus neoformans species complex</taxon>
    </lineage>
</organism>
<dbReference type="PANTHER" id="PTHR21428:SF11">
    <property type="entry name" value="MEDIATOR OF RNA POLYMERASE II TRANSCRIPTION SUBUNIT 7"/>
    <property type="match status" value="1"/>
</dbReference>
<feature type="region of interest" description="Disordered" evidence="10">
    <location>
        <begin position="1"/>
        <end position="20"/>
    </location>
</feature>
<dbReference type="EMBL" id="AMKT01000098">
    <property type="protein sequence ID" value="OXG11426.1"/>
    <property type="molecule type" value="Genomic_DNA"/>
</dbReference>
<evidence type="ECO:0000256" key="2">
    <source>
        <dbReference type="ARBA" id="ARBA00009994"/>
    </source>
</evidence>
<dbReference type="Gene3D" id="6.10.140.1520">
    <property type="match status" value="1"/>
</dbReference>
<feature type="compositionally biased region" description="Basic and acidic residues" evidence="10">
    <location>
        <begin position="48"/>
        <end position="67"/>
    </location>
</feature>
<dbReference type="OrthoDB" id="10253553at2759"/>
<keyword evidence="5 8" id="KW-0010">Activator</keyword>
<keyword evidence="9" id="KW-0175">Coiled coil</keyword>
<dbReference type="InterPro" id="IPR044888">
    <property type="entry name" value="Mediatior_Med7_sf"/>
</dbReference>
<proteinExistence type="inferred from homology"/>
<comment type="function">
    <text evidence="8">Component of the Mediator complex, a coactivator involved in the regulated transcription of nearly all RNA polymerase II-dependent genes. Mediator functions as a bridge to convey information from gene-specific regulatory proteins to the basal RNA polymerase II transcription machinery.</text>
</comment>
<keyword evidence="4 8" id="KW-0805">Transcription regulation</keyword>
<keyword evidence="7 8" id="KW-0539">Nucleus</keyword>
<comment type="caution">
    <text evidence="11">The sequence shown here is derived from an EMBL/GenBank/DDBJ whole genome shotgun (WGS) entry which is preliminary data.</text>
</comment>
<name>A0A854QAR7_CRYNE</name>
<evidence type="ECO:0000256" key="7">
    <source>
        <dbReference type="ARBA" id="ARBA00023242"/>
    </source>
</evidence>
<evidence type="ECO:0000256" key="9">
    <source>
        <dbReference type="SAM" id="Coils"/>
    </source>
</evidence>
<evidence type="ECO:0000256" key="10">
    <source>
        <dbReference type="SAM" id="MobiDB-lite"/>
    </source>
</evidence>
<dbReference type="GO" id="GO:0003712">
    <property type="term" value="F:transcription coregulator activity"/>
    <property type="evidence" value="ECO:0007669"/>
    <property type="project" value="InterPro"/>
</dbReference>
<dbReference type="InterPro" id="IPR009244">
    <property type="entry name" value="Mediatior_Med7"/>
</dbReference>
<dbReference type="AlphaFoldDB" id="A0A854QAR7"/>
<dbReference type="SUPFAM" id="SSF140718">
    <property type="entry name" value="Mediator hinge subcomplex-like"/>
    <property type="match status" value="1"/>
</dbReference>